<dbReference type="GO" id="GO:0016779">
    <property type="term" value="F:nucleotidyltransferase activity"/>
    <property type="evidence" value="ECO:0007669"/>
    <property type="project" value="UniProtKB-KW"/>
</dbReference>
<dbReference type="PANTHER" id="PTHR10953">
    <property type="entry name" value="UBIQUITIN-ACTIVATING ENZYME E1"/>
    <property type="match status" value="1"/>
</dbReference>
<dbReference type="GO" id="GO:0005737">
    <property type="term" value="C:cytoplasm"/>
    <property type="evidence" value="ECO:0007669"/>
    <property type="project" value="TreeGrafter"/>
</dbReference>
<name>A0AAW6U0E5_9BACT</name>
<evidence type="ECO:0000259" key="1">
    <source>
        <dbReference type="Pfam" id="PF00899"/>
    </source>
</evidence>
<dbReference type="PANTHER" id="PTHR10953:SF102">
    <property type="entry name" value="ADENYLYLTRANSFERASE AND SULFURTRANSFERASE MOCS3"/>
    <property type="match status" value="1"/>
</dbReference>
<gene>
    <name evidence="2" type="ORF">QJ522_20530</name>
</gene>
<dbReference type="EMBL" id="JASCXX010000036">
    <property type="protein sequence ID" value="MDI6451461.1"/>
    <property type="molecule type" value="Genomic_DNA"/>
</dbReference>
<organism evidence="2 3">
    <name type="scientific">Anaerobaca lacustris</name>
    <dbReference type="NCBI Taxonomy" id="3044600"/>
    <lineage>
        <taxon>Bacteria</taxon>
        <taxon>Pseudomonadati</taxon>
        <taxon>Planctomycetota</taxon>
        <taxon>Phycisphaerae</taxon>
        <taxon>Sedimentisphaerales</taxon>
        <taxon>Anaerobacaceae</taxon>
        <taxon>Anaerobaca</taxon>
    </lineage>
</organism>
<dbReference type="GO" id="GO:0004792">
    <property type="term" value="F:thiosulfate-cyanide sulfurtransferase activity"/>
    <property type="evidence" value="ECO:0007669"/>
    <property type="project" value="TreeGrafter"/>
</dbReference>
<feature type="domain" description="THIF-type NAD/FAD binding fold" evidence="1">
    <location>
        <begin position="17"/>
        <end position="128"/>
    </location>
</feature>
<reference evidence="2" key="1">
    <citation type="submission" date="2023-05" db="EMBL/GenBank/DDBJ databases">
        <title>Anaerotaeda fermentans gen. nov., sp. nov., a novel anaerobic planctomycete of the new family within the order Sedimentisphaerales isolated from Taman Peninsula, Russia.</title>
        <authorList>
            <person name="Khomyakova M.A."/>
            <person name="Merkel A.Y."/>
            <person name="Slobodkin A.I."/>
        </authorList>
    </citation>
    <scope>NUCLEOTIDE SEQUENCE</scope>
    <source>
        <strain evidence="2">M17dextr</strain>
    </source>
</reference>
<comment type="caution">
    <text evidence="2">The sequence shown here is derived from an EMBL/GenBank/DDBJ whole genome shotgun (WGS) entry which is preliminary data.</text>
</comment>
<dbReference type="RefSeq" id="WP_349246868.1">
    <property type="nucleotide sequence ID" value="NZ_JASCXX010000036.1"/>
</dbReference>
<dbReference type="InterPro" id="IPR045886">
    <property type="entry name" value="ThiF/MoeB/HesA"/>
</dbReference>
<proteinExistence type="predicted"/>
<dbReference type="InterPro" id="IPR000594">
    <property type="entry name" value="ThiF_NAD_FAD-bd"/>
</dbReference>
<keyword evidence="2" id="KW-0808">Transferase</keyword>
<keyword evidence="3" id="KW-1185">Reference proteome</keyword>
<keyword evidence="2" id="KW-0548">Nucleotidyltransferase</keyword>
<evidence type="ECO:0000313" key="2">
    <source>
        <dbReference type="EMBL" id="MDI6451461.1"/>
    </source>
</evidence>
<dbReference type="AlphaFoldDB" id="A0AAW6U0E5"/>
<dbReference type="InterPro" id="IPR035985">
    <property type="entry name" value="Ubiquitin-activating_enz"/>
</dbReference>
<evidence type="ECO:0000313" key="3">
    <source>
        <dbReference type="Proteomes" id="UP001431776"/>
    </source>
</evidence>
<dbReference type="SUPFAM" id="SSF69572">
    <property type="entry name" value="Activating enzymes of the ubiquitin-like proteins"/>
    <property type="match status" value="1"/>
</dbReference>
<dbReference type="Pfam" id="PF00899">
    <property type="entry name" value="ThiF"/>
    <property type="match status" value="1"/>
</dbReference>
<dbReference type="Proteomes" id="UP001431776">
    <property type="component" value="Unassembled WGS sequence"/>
</dbReference>
<sequence>MRDDERYSRQRDIVPPERIVVCRATVIGVGAIGRQVALQLAAMGVPWLELVDFDLVETSNLASQGYLEDDLGQLKVEATAMQCERINAGIEIVSVPQRFRRSMEIGNAVFCCVDKIDVRRLIWQAVGDQVGFFCDSRMSAEVLRVLTACDAPSRSHYPSTLFRTEEAFVGPCTAKTTIYCANIAAGLMIAQFTKHLRHLPVDPDIQLNLLASELNVTDACR</sequence>
<accession>A0AAW6U0E5</accession>
<dbReference type="Gene3D" id="3.40.50.720">
    <property type="entry name" value="NAD(P)-binding Rossmann-like Domain"/>
    <property type="match status" value="1"/>
</dbReference>
<dbReference type="GO" id="GO:0008641">
    <property type="term" value="F:ubiquitin-like modifier activating enzyme activity"/>
    <property type="evidence" value="ECO:0007669"/>
    <property type="project" value="InterPro"/>
</dbReference>
<protein>
    <submittedName>
        <fullName evidence="2">ThiF family adenylyltransferase</fullName>
    </submittedName>
</protein>